<dbReference type="AlphaFoldDB" id="A0A565BFW7"/>
<dbReference type="Pfam" id="PF13181">
    <property type="entry name" value="TPR_8"/>
    <property type="match status" value="1"/>
</dbReference>
<feature type="repeat" description="TPR" evidence="1">
    <location>
        <begin position="223"/>
        <end position="256"/>
    </location>
</feature>
<protein>
    <submittedName>
        <fullName evidence="2">Uncharacterized protein</fullName>
    </submittedName>
</protein>
<dbReference type="Gene3D" id="1.25.40.10">
    <property type="entry name" value="Tetratricopeptide repeat domain"/>
    <property type="match status" value="1"/>
</dbReference>
<keyword evidence="3" id="KW-1185">Reference proteome</keyword>
<keyword evidence="1" id="KW-0802">TPR repeat</keyword>
<dbReference type="InterPro" id="IPR044534">
    <property type="entry name" value="TTL1-4"/>
</dbReference>
<evidence type="ECO:0000313" key="3">
    <source>
        <dbReference type="Proteomes" id="UP000489600"/>
    </source>
</evidence>
<accession>A0A565BFW7</accession>
<feature type="repeat" description="TPR" evidence="1">
    <location>
        <begin position="33"/>
        <end position="66"/>
    </location>
</feature>
<proteinExistence type="predicted"/>
<dbReference type="PROSITE" id="PS50005">
    <property type="entry name" value="TPR"/>
    <property type="match status" value="2"/>
</dbReference>
<dbReference type="Proteomes" id="UP000489600">
    <property type="component" value="Unassembled WGS sequence"/>
</dbReference>
<dbReference type="Pfam" id="PF13414">
    <property type="entry name" value="TPR_11"/>
    <property type="match status" value="1"/>
</dbReference>
<name>A0A565BFW7_9BRAS</name>
<sequence>MTSLVGYVRSFLLRCHRIRLFHAKTLLEEINDPEIARTCGNKWFKKDLYTQALKFYDRALELDPKNAAHHSNRGAALSRLGKIWEGVKECEKAINLDPKFALAHQNLALMLLRLGQVDNARKCYVKERSDAKFLAMIKEVDTHWEKCAYARRRDEWNDVLREAGAAMVSGADLSPQLAMCKVEALVKLQRLNEAQKELEHVPEVEPFPASFSQTRIFDMISEAYTYFVKSHIYFALERFDDAAKAIAKASEFDPQNIEVKIYKKIVKLIQRALSNSKLEKWAEGVRDYESLSQALPYDKYIAKSLFQAQVALRFSHDDSLT</sequence>
<organism evidence="2 3">
    <name type="scientific">Arabis nemorensis</name>
    <dbReference type="NCBI Taxonomy" id="586526"/>
    <lineage>
        <taxon>Eukaryota</taxon>
        <taxon>Viridiplantae</taxon>
        <taxon>Streptophyta</taxon>
        <taxon>Embryophyta</taxon>
        <taxon>Tracheophyta</taxon>
        <taxon>Spermatophyta</taxon>
        <taxon>Magnoliopsida</taxon>
        <taxon>eudicotyledons</taxon>
        <taxon>Gunneridae</taxon>
        <taxon>Pentapetalae</taxon>
        <taxon>rosids</taxon>
        <taxon>malvids</taxon>
        <taxon>Brassicales</taxon>
        <taxon>Brassicaceae</taxon>
        <taxon>Arabideae</taxon>
        <taxon>Arabis</taxon>
    </lineage>
</organism>
<dbReference type="Pfam" id="PF13431">
    <property type="entry name" value="TPR_17"/>
    <property type="match status" value="1"/>
</dbReference>
<dbReference type="InterPro" id="IPR019734">
    <property type="entry name" value="TPR_rpt"/>
</dbReference>
<dbReference type="EMBL" id="CABITT030000003">
    <property type="protein sequence ID" value="VVA99750.1"/>
    <property type="molecule type" value="Genomic_DNA"/>
</dbReference>
<dbReference type="PANTHER" id="PTHR46050:SF13">
    <property type="entry name" value="TPR REPEAT-CONTAINING THIOREDOXIN TTL2"/>
    <property type="match status" value="1"/>
</dbReference>
<gene>
    <name evidence="2" type="ORF">ANE_LOCUS10195</name>
</gene>
<dbReference type="SMART" id="SM00028">
    <property type="entry name" value="TPR"/>
    <property type="match status" value="5"/>
</dbReference>
<reference evidence="2" key="1">
    <citation type="submission" date="2019-07" db="EMBL/GenBank/DDBJ databases">
        <authorList>
            <person name="Dittberner H."/>
        </authorList>
    </citation>
    <scope>NUCLEOTIDE SEQUENCE [LARGE SCALE GENOMIC DNA]</scope>
</reference>
<dbReference type="OrthoDB" id="1099320at2759"/>
<evidence type="ECO:0000256" key="1">
    <source>
        <dbReference type="PROSITE-ProRule" id="PRU00339"/>
    </source>
</evidence>
<dbReference type="PANTHER" id="PTHR46050">
    <property type="entry name" value="TPR REPEAT-CONTAINING THIOREDOXIN"/>
    <property type="match status" value="1"/>
</dbReference>
<evidence type="ECO:0000313" key="2">
    <source>
        <dbReference type="EMBL" id="VVA99750.1"/>
    </source>
</evidence>
<dbReference type="GO" id="GO:0005737">
    <property type="term" value="C:cytoplasm"/>
    <property type="evidence" value="ECO:0007669"/>
    <property type="project" value="TreeGrafter"/>
</dbReference>
<comment type="caution">
    <text evidence="2">The sequence shown here is derived from an EMBL/GenBank/DDBJ whole genome shotgun (WGS) entry which is preliminary data.</text>
</comment>
<dbReference type="SUPFAM" id="SSF48452">
    <property type="entry name" value="TPR-like"/>
    <property type="match status" value="2"/>
</dbReference>
<dbReference type="InterPro" id="IPR011990">
    <property type="entry name" value="TPR-like_helical_dom_sf"/>
</dbReference>